<dbReference type="Pfam" id="PF01757">
    <property type="entry name" value="Acyl_transf_3"/>
    <property type="match status" value="1"/>
</dbReference>
<keyword evidence="1" id="KW-0472">Membrane</keyword>
<evidence type="ECO:0000313" key="4">
    <source>
        <dbReference type="Proteomes" id="UP001595632"/>
    </source>
</evidence>
<dbReference type="GO" id="GO:0016746">
    <property type="term" value="F:acyltransferase activity"/>
    <property type="evidence" value="ECO:0007669"/>
    <property type="project" value="UniProtKB-KW"/>
</dbReference>
<feature type="domain" description="Acyltransferase 3" evidence="2">
    <location>
        <begin position="5"/>
        <end position="345"/>
    </location>
</feature>
<proteinExistence type="predicted"/>
<evidence type="ECO:0000313" key="3">
    <source>
        <dbReference type="EMBL" id="MFC3145499.1"/>
    </source>
</evidence>
<dbReference type="EC" id="2.3.-.-" evidence="3"/>
<evidence type="ECO:0000256" key="1">
    <source>
        <dbReference type="SAM" id="Phobius"/>
    </source>
</evidence>
<gene>
    <name evidence="3" type="ORF">ACFOGP_22450</name>
</gene>
<dbReference type="PANTHER" id="PTHR23028:SF53">
    <property type="entry name" value="ACYL_TRANSF_3 DOMAIN-CONTAINING PROTEIN"/>
    <property type="match status" value="1"/>
</dbReference>
<keyword evidence="1" id="KW-0812">Transmembrane</keyword>
<accession>A0ABV7GV15</accession>
<organism evidence="3 4">
    <name type="scientific">Psychromarinibacter halotolerans</name>
    <dbReference type="NCBI Taxonomy" id="1775175"/>
    <lineage>
        <taxon>Bacteria</taxon>
        <taxon>Pseudomonadati</taxon>
        <taxon>Pseudomonadota</taxon>
        <taxon>Alphaproteobacteria</taxon>
        <taxon>Rhodobacterales</taxon>
        <taxon>Paracoccaceae</taxon>
        <taxon>Psychromarinibacter</taxon>
    </lineage>
</organism>
<feature type="transmembrane region" description="Helical" evidence="1">
    <location>
        <begin position="137"/>
        <end position="158"/>
    </location>
</feature>
<evidence type="ECO:0000259" key="2">
    <source>
        <dbReference type="Pfam" id="PF01757"/>
    </source>
</evidence>
<name>A0ABV7GV15_9RHOB</name>
<feature type="transmembrane region" description="Helical" evidence="1">
    <location>
        <begin position="328"/>
        <end position="349"/>
    </location>
</feature>
<keyword evidence="3" id="KW-0012">Acyltransferase</keyword>
<feature type="transmembrane region" description="Helical" evidence="1">
    <location>
        <begin position="178"/>
        <end position="196"/>
    </location>
</feature>
<dbReference type="InterPro" id="IPR050879">
    <property type="entry name" value="Acyltransferase_3"/>
</dbReference>
<feature type="transmembrane region" description="Helical" evidence="1">
    <location>
        <begin position="68"/>
        <end position="86"/>
    </location>
</feature>
<feature type="transmembrane region" description="Helical" evidence="1">
    <location>
        <begin position="297"/>
        <end position="322"/>
    </location>
</feature>
<feature type="transmembrane region" description="Helical" evidence="1">
    <location>
        <begin position="208"/>
        <end position="227"/>
    </location>
</feature>
<dbReference type="PANTHER" id="PTHR23028">
    <property type="entry name" value="ACETYLTRANSFERASE"/>
    <property type="match status" value="1"/>
</dbReference>
<keyword evidence="1" id="KW-1133">Transmembrane helix</keyword>
<keyword evidence="4" id="KW-1185">Reference proteome</keyword>
<sequence>MYQGWFRLFLALLVVYAHYFPNIGNTGKYAVFSFYLVSGYLITAVTCGRYSDGLRGFAAFLLNRVLRIYPAYFAASVFSVAVILQAPDVAARISPYMHLPDSLQGWLPQVAIFGALTPSGKADALLVPVAWSLNVELVYYLLIAGLLGRSLVICTAWWWASLAVALGYGVLGDIDRHYFSFISPSISFATGAMLYHHRTALFRRLRSVSAAPAFAASLAVFAVFVFWPEPIALYLYAVRGLPLAEVQARLWIVDAFWLVLLIVPFAALSLMLSLAPVPGPGARDRRAARLAGFCGDLSYPIFLLHWPVLVLVTALCGGAGGIGPDREWIYSVIALPVVIALAALVVVLVERPMAKPRARVRLAA</sequence>
<comment type="caution">
    <text evidence="3">The sequence shown here is derived from an EMBL/GenBank/DDBJ whole genome shotgun (WGS) entry which is preliminary data.</text>
</comment>
<protein>
    <submittedName>
        <fullName evidence="3">Acyltransferase family protein</fullName>
        <ecNumber evidence="3">2.3.-.-</ecNumber>
    </submittedName>
</protein>
<dbReference type="RefSeq" id="WP_275632454.1">
    <property type="nucleotide sequence ID" value="NZ_JARGYD010000003.1"/>
</dbReference>
<feature type="transmembrane region" description="Helical" evidence="1">
    <location>
        <begin position="27"/>
        <end position="47"/>
    </location>
</feature>
<dbReference type="Proteomes" id="UP001595632">
    <property type="component" value="Unassembled WGS sequence"/>
</dbReference>
<reference evidence="4" key="1">
    <citation type="journal article" date="2019" name="Int. J. Syst. Evol. Microbiol.">
        <title>The Global Catalogue of Microorganisms (GCM) 10K type strain sequencing project: providing services to taxonomists for standard genome sequencing and annotation.</title>
        <authorList>
            <consortium name="The Broad Institute Genomics Platform"/>
            <consortium name="The Broad Institute Genome Sequencing Center for Infectious Disease"/>
            <person name="Wu L."/>
            <person name="Ma J."/>
        </authorList>
    </citation>
    <scope>NUCLEOTIDE SEQUENCE [LARGE SCALE GENOMIC DNA]</scope>
    <source>
        <strain evidence="4">KCTC 52366</strain>
    </source>
</reference>
<dbReference type="EMBL" id="JBHRTB010000010">
    <property type="protein sequence ID" value="MFC3145499.1"/>
    <property type="molecule type" value="Genomic_DNA"/>
</dbReference>
<feature type="transmembrane region" description="Helical" evidence="1">
    <location>
        <begin position="255"/>
        <end position="277"/>
    </location>
</feature>
<keyword evidence="3" id="KW-0808">Transferase</keyword>
<dbReference type="InterPro" id="IPR002656">
    <property type="entry name" value="Acyl_transf_3_dom"/>
</dbReference>